<dbReference type="Proteomes" id="UP000694915">
    <property type="component" value="Chromosome 24"/>
</dbReference>
<evidence type="ECO:0000256" key="1">
    <source>
        <dbReference type="ARBA" id="ARBA00022741"/>
    </source>
</evidence>
<dbReference type="PANTHER" id="PTHR43788:SF6">
    <property type="entry name" value="DNA HELICASE B"/>
    <property type="match status" value="1"/>
</dbReference>
<protein>
    <submittedName>
        <fullName evidence="6">DNA helicase B</fullName>
    </submittedName>
</protein>
<feature type="compositionally biased region" description="Acidic residues" evidence="3">
    <location>
        <begin position="20"/>
        <end position="38"/>
    </location>
</feature>
<feature type="region of interest" description="Disordered" evidence="3">
    <location>
        <begin position="384"/>
        <end position="428"/>
    </location>
</feature>
<dbReference type="Gene3D" id="3.40.50.300">
    <property type="entry name" value="P-loop containing nucleotide triphosphate hydrolases"/>
    <property type="match status" value="2"/>
</dbReference>
<dbReference type="InterPro" id="IPR027417">
    <property type="entry name" value="P-loop_NTPase"/>
</dbReference>
<dbReference type="CDD" id="cd18809">
    <property type="entry name" value="SF1_C_RecD"/>
    <property type="match status" value="1"/>
</dbReference>
<keyword evidence="6" id="KW-0347">Helicase</keyword>
<dbReference type="Pfam" id="PF13604">
    <property type="entry name" value="AAA_30"/>
    <property type="match status" value="1"/>
</dbReference>
<name>A0ABM0L343_MICOH</name>
<feature type="compositionally biased region" description="Basic and acidic residues" evidence="3">
    <location>
        <begin position="411"/>
        <end position="424"/>
    </location>
</feature>
<dbReference type="PANTHER" id="PTHR43788">
    <property type="entry name" value="DNA2/NAM7 HELICASE FAMILY MEMBER"/>
    <property type="match status" value="1"/>
</dbReference>
<evidence type="ECO:0000256" key="2">
    <source>
        <dbReference type="ARBA" id="ARBA00022840"/>
    </source>
</evidence>
<feature type="region of interest" description="Disordered" evidence="3">
    <location>
        <begin position="946"/>
        <end position="996"/>
    </location>
</feature>
<dbReference type="Pfam" id="PF25894">
    <property type="entry name" value="WHD_HELB"/>
    <property type="match status" value="1"/>
</dbReference>
<accession>A0ABM0L343</accession>
<gene>
    <name evidence="6" type="primary">Helb</name>
</gene>
<keyword evidence="6" id="KW-0378">Hydrolase</keyword>
<dbReference type="RefSeq" id="XP_005357990.1">
    <property type="nucleotide sequence ID" value="XM_005357933.3"/>
</dbReference>
<keyword evidence="2" id="KW-0067">ATP-binding</keyword>
<proteinExistence type="predicted"/>
<dbReference type="SUPFAM" id="SSF52540">
    <property type="entry name" value="P-loop containing nucleoside triphosphate hydrolases"/>
    <property type="match status" value="2"/>
</dbReference>
<feature type="compositionally biased region" description="Basic and acidic residues" evidence="3">
    <location>
        <begin position="1020"/>
        <end position="1029"/>
    </location>
</feature>
<evidence type="ECO:0000313" key="5">
    <source>
        <dbReference type="Proteomes" id="UP000694915"/>
    </source>
</evidence>
<sequence>MAGPCLLLRELQGPLNPSKDEEEEDCAQEDEEDQDSEFVDAEELCSGGIKAGSLPGRLRVSIPDENTGQKCTVSGRFPLTGSWWRVKVRVVKPPRSKIYQAQGFPFYYLQPDMSPPGQKHICSLFLKDCAYERRDDFIKWIEKVSSFKNLNFENLRETLRNFDRQTGQKNKKQSTQNEQDAVRLPVEKSFPFVSVMTALQFPKVMEFLPTLFPRHFRRLISSSSAEVLQKIDDILGTEPWKLGFRRVTYREMKLLSCEASWTAFSQCPSLLQLMTALHKNALVIYSKLKQICREDGHTCVEVKDLTLAVSDYMPFQEACDSLEFMKNLDVVTYEKDCVFLSELYQAEQGIASSICELMNRPQWRLQVDVKHVLASICNSKAKDSESKEALEEGEPEEAGLEQSESLSAPKDSGDCVRNDGRPEMNTEINDVPLDQDQVAALEMICANAVTVLSGKGGCGKTTIVSHLFKHVEQLEEREVWQACKDFEEDRDASEEWLAFPKQSPAAEDKAVEVLLTAPTGKAAGLLRQRTDLPAYTLYQVNYSFYYWKKFKADKPWKFSTVRVLVVDEGSLVSVGIFKSVLKLLCEHAKLSKLIILGDIRQLPSIEPGNMLQDVFETLRSRGCAIELKTNHRTESQLIVDNATRISRRQFPKFDAELNTSDNPTLPISIQDKTFIFVRLPEEDGSSQSSNGEQRSNLYSAIKALLQGKDFENAKTSQFIAFRRQDCDLINDCCAKHYTDHLIKDHKRRLIFAVNDKICCTRNAYLADLIPGKVQKACGKGSDAALSDAAPSDAVPSDAAPSGDPPSDFEIMQDFENGIRLCNGEIFFITKDITDITFQARRLLTISNEAGLEVTVDFDKLVRHCQIRHAWARTVHTFQGSEENTVAYVLGKAGRQHWQHVYTAVTRGRSRVYVIAQESELRSAIRKGSFPRKTRLKHFLQKQLSSACASPADFPSQPSSPEIGGTPSSQPPATPLRRTPDKRATTNHARGEASAAKEKFAFDKRWLSTSFNDMDTDEESEQPRGSKRTGDGFPFDEESPSKFCVVEKPSPQVSSVFQNLRLNNPIRRQLFKPTDDQEMVESDVVAHIDNPSSQEADTGQS</sequence>
<dbReference type="InterPro" id="IPR058839">
    <property type="entry name" value="WHD_HELB"/>
</dbReference>
<dbReference type="InterPro" id="IPR050534">
    <property type="entry name" value="Coronavir_polyprotein_1ab"/>
</dbReference>
<evidence type="ECO:0000259" key="4">
    <source>
        <dbReference type="Pfam" id="PF25894"/>
    </source>
</evidence>
<feature type="compositionally biased region" description="Basic and acidic residues" evidence="3">
    <location>
        <begin position="977"/>
        <end position="996"/>
    </location>
</feature>
<organism evidence="5 6">
    <name type="scientific">Microtus ochrogaster</name>
    <name type="common">Prairie vole</name>
    <dbReference type="NCBI Taxonomy" id="79684"/>
    <lineage>
        <taxon>Eukaryota</taxon>
        <taxon>Metazoa</taxon>
        <taxon>Chordata</taxon>
        <taxon>Craniata</taxon>
        <taxon>Vertebrata</taxon>
        <taxon>Euteleostomi</taxon>
        <taxon>Mammalia</taxon>
        <taxon>Eutheria</taxon>
        <taxon>Euarchontoglires</taxon>
        <taxon>Glires</taxon>
        <taxon>Rodentia</taxon>
        <taxon>Myomorpha</taxon>
        <taxon>Muroidea</taxon>
        <taxon>Cricetidae</taxon>
        <taxon>Arvicolinae</taxon>
        <taxon>Microtus</taxon>
    </lineage>
</organism>
<feature type="region of interest" description="Disordered" evidence="3">
    <location>
        <begin position="11"/>
        <end position="38"/>
    </location>
</feature>
<reference evidence="6" key="1">
    <citation type="submission" date="2025-08" db="UniProtKB">
        <authorList>
            <consortium name="RefSeq"/>
        </authorList>
    </citation>
    <scope>IDENTIFICATION</scope>
</reference>
<evidence type="ECO:0000256" key="3">
    <source>
        <dbReference type="SAM" id="MobiDB-lite"/>
    </source>
</evidence>
<feature type="domain" description="DNA helicase B winged helix" evidence="4">
    <location>
        <begin position="231"/>
        <end position="340"/>
    </location>
</feature>
<dbReference type="GO" id="GO:0004386">
    <property type="term" value="F:helicase activity"/>
    <property type="evidence" value="ECO:0007669"/>
    <property type="project" value="UniProtKB-KW"/>
</dbReference>
<dbReference type="GeneID" id="101986584"/>
<feature type="region of interest" description="Disordered" evidence="3">
    <location>
        <begin position="1010"/>
        <end position="1039"/>
    </location>
</feature>
<evidence type="ECO:0000313" key="6">
    <source>
        <dbReference type="RefSeq" id="XP_005357990.1"/>
    </source>
</evidence>
<keyword evidence="5" id="KW-1185">Reference proteome</keyword>
<keyword evidence="1" id="KW-0547">Nucleotide-binding</keyword>
<dbReference type="CDD" id="cd17933">
    <property type="entry name" value="DEXSc_RecD-like"/>
    <property type="match status" value="1"/>
</dbReference>